<name>A0ABW1UY40_9LACO</name>
<dbReference type="EMBL" id="JBHSSN010000015">
    <property type="protein sequence ID" value="MFC6323810.1"/>
    <property type="molecule type" value="Genomic_DNA"/>
</dbReference>
<accession>A0ABW1UY40</accession>
<evidence type="ECO:0000256" key="1">
    <source>
        <dbReference type="ARBA" id="ARBA00022741"/>
    </source>
</evidence>
<dbReference type="PANTHER" id="PTHR11070">
    <property type="entry name" value="UVRD / RECB / PCRA DNA HELICASE FAMILY MEMBER"/>
    <property type="match status" value="1"/>
</dbReference>
<dbReference type="PANTHER" id="PTHR11070:SF17">
    <property type="entry name" value="DNA HELICASE IV"/>
    <property type="match status" value="1"/>
</dbReference>
<comment type="caution">
    <text evidence="7">The sequence shown here is derived from an EMBL/GenBank/DDBJ whole genome shotgun (WGS) entry which is preliminary data.</text>
</comment>
<dbReference type="SUPFAM" id="SSF52540">
    <property type="entry name" value="P-loop containing nucleoside triphosphate hydrolases"/>
    <property type="match status" value="1"/>
</dbReference>
<feature type="domain" description="UvrD-like helicase C-terminal" evidence="6">
    <location>
        <begin position="641"/>
        <end position="682"/>
    </location>
</feature>
<keyword evidence="2" id="KW-0378">Hydrolase</keyword>
<evidence type="ECO:0000313" key="7">
    <source>
        <dbReference type="EMBL" id="MFC6323810.1"/>
    </source>
</evidence>
<dbReference type="Pfam" id="PF13538">
    <property type="entry name" value="UvrD_C_2"/>
    <property type="match status" value="1"/>
</dbReference>
<organism evidence="7 8">
    <name type="scientific">Companilactobacillus baiquanensis</name>
    <dbReference type="NCBI Taxonomy" id="2486005"/>
    <lineage>
        <taxon>Bacteria</taxon>
        <taxon>Bacillati</taxon>
        <taxon>Bacillota</taxon>
        <taxon>Bacilli</taxon>
        <taxon>Lactobacillales</taxon>
        <taxon>Lactobacillaceae</taxon>
        <taxon>Companilactobacillus</taxon>
    </lineage>
</organism>
<evidence type="ECO:0000256" key="2">
    <source>
        <dbReference type="ARBA" id="ARBA00022801"/>
    </source>
</evidence>
<dbReference type="InterPro" id="IPR014016">
    <property type="entry name" value="UvrD-like_ATP-bd"/>
</dbReference>
<evidence type="ECO:0000256" key="4">
    <source>
        <dbReference type="ARBA" id="ARBA00022840"/>
    </source>
</evidence>
<keyword evidence="3" id="KW-0347">Helicase</keyword>
<gene>
    <name evidence="7" type="ORF">ACFP1F_08670</name>
</gene>
<evidence type="ECO:0000313" key="8">
    <source>
        <dbReference type="Proteomes" id="UP001596186"/>
    </source>
</evidence>
<feature type="domain" description="UvrD-like helicase ATP-binding" evidence="5">
    <location>
        <begin position="211"/>
        <end position="509"/>
    </location>
</feature>
<dbReference type="InterPro" id="IPR000212">
    <property type="entry name" value="DNA_helicase_UvrD/REP"/>
</dbReference>
<dbReference type="InterPro" id="IPR027417">
    <property type="entry name" value="P-loop_NTPase"/>
</dbReference>
<evidence type="ECO:0000259" key="6">
    <source>
        <dbReference type="Pfam" id="PF13538"/>
    </source>
</evidence>
<dbReference type="Gene3D" id="3.40.50.300">
    <property type="entry name" value="P-loop containing nucleotide triphosphate hydrolases"/>
    <property type="match status" value="2"/>
</dbReference>
<dbReference type="Proteomes" id="UP001596186">
    <property type="component" value="Unassembled WGS sequence"/>
</dbReference>
<keyword evidence="8" id="KW-1185">Reference proteome</keyword>
<dbReference type="RefSeq" id="WP_125592840.1">
    <property type="nucleotide sequence ID" value="NZ_JBHSSN010000015.1"/>
</dbReference>
<keyword evidence="1" id="KW-0547">Nucleotide-binding</keyword>
<sequence>MNNTFELEQKHLENVHQQLSLILETTKDLLTNNSKQVRKFKKQSGHDTSLNFDSYADNLDTFASIETMNKQIDYFNSKQKQLEITKKKAEQLLPSPYFAKINLKYPDESENISFYIGSTGLSKNAEEQLVIDWRSPLADLYYNNQMGKTFYLANNFKIDVDVKLRRQFLLHDDILQNFFDTDIAIQDPLLIKTLQKNKSNQMSSITATIQKEQNLIIRDEKSSALLVNGIAGSGKTSVILQRIAYLLYKYRDTLIAEDVLLITPNSLFTSYINDVLPSLGESSPSQMTFDQLLQNFGNGENFKNKHSHLKTINNTLDDLILNIHDFKPLKKENKIIFSADKILELFNKTSKKLPLTKRINALTELLIQNMTEKIQLDSRNPDIQNDLDNLSESEQVKIFGKSISSATDNELTKNTKKMLNWQYRNVIKNIRQKKWLNLSQIIDDILGKSEHNALDFSFIKLKLFNLAKNNIKFVMIDEVQDYTLDEIYFLITALPKAHWTLVGDEFQSIKDTGSTQIFKDLVKIFERKNISIKQRNLYTSYRSSGYITKAFTSFGTKDLLENIKIIQDNGEKPTYLSIEPEKLLSSLKKQLITFKPDELSAIITTNLKKAEKLAADLNIQLLKSDSILPKAGTVVLPLITAKGLEFDNVMVINDDNNYYDHSRLGSNRMYTALSRASKKLFINTVS</sequence>
<dbReference type="InterPro" id="IPR027785">
    <property type="entry name" value="UvrD-like_helicase_C"/>
</dbReference>
<evidence type="ECO:0000256" key="3">
    <source>
        <dbReference type="ARBA" id="ARBA00022806"/>
    </source>
</evidence>
<evidence type="ECO:0000259" key="5">
    <source>
        <dbReference type="Pfam" id="PF00580"/>
    </source>
</evidence>
<proteinExistence type="predicted"/>
<keyword evidence="4" id="KW-0067">ATP-binding</keyword>
<reference evidence="8" key="1">
    <citation type="journal article" date="2019" name="Int. J. Syst. Evol. Microbiol.">
        <title>The Global Catalogue of Microorganisms (GCM) 10K type strain sequencing project: providing services to taxonomists for standard genome sequencing and annotation.</title>
        <authorList>
            <consortium name="The Broad Institute Genomics Platform"/>
            <consortium name="The Broad Institute Genome Sequencing Center for Infectious Disease"/>
            <person name="Wu L."/>
            <person name="Ma J."/>
        </authorList>
    </citation>
    <scope>NUCLEOTIDE SEQUENCE [LARGE SCALE GENOMIC DNA]</scope>
    <source>
        <strain evidence="8">CCM 8895</strain>
    </source>
</reference>
<dbReference type="Pfam" id="PF00580">
    <property type="entry name" value="UvrD-helicase"/>
    <property type="match status" value="1"/>
</dbReference>
<protein>
    <submittedName>
        <fullName evidence="7">HelD family protein</fullName>
    </submittedName>
</protein>